<proteinExistence type="predicted"/>
<dbReference type="Proteomes" id="UP000232875">
    <property type="component" value="Unassembled WGS sequence"/>
</dbReference>
<feature type="region of interest" description="Disordered" evidence="1">
    <location>
        <begin position="132"/>
        <end position="158"/>
    </location>
</feature>
<dbReference type="Gene3D" id="3.30.1520.10">
    <property type="entry name" value="Phox-like domain"/>
    <property type="match status" value="1"/>
</dbReference>
<sequence>MDSHAAEKGKAKAAPARTSAFARDAKLEVLRNKPAEPHGTVELRSSSALLDSHEEPLDAHSPSPFAARHEARHRIHDALSHAFEHRSYFKKHSPVQCRTVHHGYVHTPPAFFNDFFNDANVKAEHIGPFQKRHRQAQQEPFTPQRDIAARKSAPVTPDDLEEHACDAIDAPADQRVHDPCFAQDVRIRGWHRVGSPTRGWVVYDVNITTKSGLELQTHKRYSDFVGLHGALAQQVPEHASALPRLPPRHTGLWQRHRV</sequence>
<feature type="domain" description="PX" evidence="2">
    <location>
        <begin position="181"/>
        <end position="258"/>
    </location>
</feature>
<dbReference type="GO" id="GO:0035091">
    <property type="term" value="F:phosphatidylinositol binding"/>
    <property type="evidence" value="ECO:0007669"/>
    <property type="project" value="InterPro"/>
</dbReference>
<evidence type="ECO:0000259" key="2">
    <source>
        <dbReference type="PROSITE" id="PS50195"/>
    </source>
</evidence>
<dbReference type="STRING" id="2020962.A0A2N1JBH1"/>
<keyword evidence="4" id="KW-1185">Reference proteome</keyword>
<dbReference type="InterPro" id="IPR001683">
    <property type="entry name" value="PX_dom"/>
</dbReference>
<evidence type="ECO:0000313" key="4">
    <source>
        <dbReference type="Proteomes" id="UP000232875"/>
    </source>
</evidence>
<dbReference type="InterPro" id="IPR036871">
    <property type="entry name" value="PX_dom_sf"/>
</dbReference>
<feature type="region of interest" description="Disordered" evidence="1">
    <location>
        <begin position="1"/>
        <end position="23"/>
    </location>
</feature>
<reference evidence="3 4" key="1">
    <citation type="submission" date="2017-10" db="EMBL/GenBank/DDBJ databases">
        <title>A novel species of cold-tolerant Malassezia isolated from bats.</title>
        <authorList>
            <person name="Lorch J.M."/>
            <person name="Palmer J.M."/>
            <person name="Vanderwolf K.J."/>
            <person name="Schmidt K.Z."/>
            <person name="Verant M.L."/>
            <person name="Weller T.J."/>
            <person name="Blehert D.S."/>
        </authorList>
    </citation>
    <scope>NUCLEOTIDE SEQUENCE [LARGE SCALE GENOMIC DNA]</scope>
    <source>
        <strain evidence="3 4">NWHC:44797-103</strain>
    </source>
</reference>
<name>A0A2N1JBH1_9BASI</name>
<dbReference type="AlphaFoldDB" id="A0A2N1JBH1"/>
<evidence type="ECO:0000313" key="3">
    <source>
        <dbReference type="EMBL" id="PKI83899.1"/>
    </source>
</evidence>
<accession>A0A2N1JBH1</accession>
<gene>
    <name evidence="3" type="ORF">MVES_002260</name>
</gene>
<evidence type="ECO:0000256" key="1">
    <source>
        <dbReference type="SAM" id="MobiDB-lite"/>
    </source>
</evidence>
<dbReference type="EMBL" id="KZ454990">
    <property type="protein sequence ID" value="PKI83899.1"/>
    <property type="molecule type" value="Genomic_DNA"/>
</dbReference>
<dbReference type="OrthoDB" id="10254720at2759"/>
<dbReference type="Pfam" id="PF00787">
    <property type="entry name" value="PX"/>
    <property type="match status" value="1"/>
</dbReference>
<dbReference type="SUPFAM" id="SSF64268">
    <property type="entry name" value="PX domain"/>
    <property type="match status" value="1"/>
</dbReference>
<dbReference type="PROSITE" id="PS50195">
    <property type="entry name" value="PX"/>
    <property type="match status" value="1"/>
</dbReference>
<organism evidence="3 4">
    <name type="scientific">Malassezia vespertilionis</name>
    <dbReference type="NCBI Taxonomy" id="2020962"/>
    <lineage>
        <taxon>Eukaryota</taxon>
        <taxon>Fungi</taxon>
        <taxon>Dikarya</taxon>
        <taxon>Basidiomycota</taxon>
        <taxon>Ustilaginomycotina</taxon>
        <taxon>Malasseziomycetes</taxon>
        <taxon>Malasseziales</taxon>
        <taxon>Malasseziaceae</taxon>
        <taxon>Malassezia</taxon>
    </lineage>
</organism>
<feature type="compositionally biased region" description="Basic and acidic residues" evidence="1">
    <location>
        <begin position="1"/>
        <end position="10"/>
    </location>
</feature>
<protein>
    <recommendedName>
        <fullName evidence="2">PX domain-containing protein</fullName>
    </recommendedName>
</protein>